<evidence type="ECO:0000256" key="2">
    <source>
        <dbReference type="SAM" id="SignalP"/>
    </source>
</evidence>
<organism evidence="3 4">
    <name type="scientific">Salinivirga cyanobacteriivorans</name>
    <dbReference type="NCBI Taxonomy" id="1307839"/>
    <lineage>
        <taxon>Bacteria</taxon>
        <taxon>Pseudomonadati</taxon>
        <taxon>Bacteroidota</taxon>
        <taxon>Bacteroidia</taxon>
        <taxon>Bacteroidales</taxon>
        <taxon>Salinivirgaceae</taxon>
        <taxon>Salinivirga</taxon>
    </lineage>
</organism>
<feature type="chain" id="PRO_5006599651" evidence="2">
    <location>
        <begin position="25"/>
        <end position="142"/>
    </location>
</feature>
<keyword evidence="4" id="KW-1185">Reference proteome</keyword>
<name>A0A0S2I3W4_9BACT</name>
<feature type="coiled-coil region" evidence="1">
    <location>
        <begin position="49"/>
        <end position="139"/>
    </location>
</feature>
<feature type="signal peptide" evidence="2">
    <location>
        <begin position="1"/>
        <end position="24"/>
    </location>
</feature>
<dbReference type="EMBL" id="CP013118">
    <property type="protein sequence ID" value="ALO16919.1"/>
    <property type="molecule type" value="Genomic_DNA"/>
</dbReference>
<dbReference type="PROSITE" id="PS51257">
    <property type="entry name" value="PROKAR_LIPOPROTEIN"/>
    <property type="match status" value="1"/>
</dbReference>
<dbReference type="RefSeq" id="WP_157754686.1">
    <property type="nucleotide sequence ID" value="NZ_CP013118.1"/>
</dbReference>
<sequence precursor="true">MRQIKNINLLLSFTLLLMSCSSTEQEKIERNNIKKEAKKTGETTKAFIATEKAAIIKGLEKEAEQIQNKITRLKLRTKARKSDTKAKEMLNKIEQEYKKLSYNLKNLKRKSDTVFTSKRKTVEQQIEALNKNILKTQNSLKE</sequence>
<dbReference type="Proteomes" id="UP000064893">
    <property type="component" value="Chromosome"/>
</dbReference>
<reference evidence="3 4" key="1">
    <citation type="submission" date="2015-11" db="EMBL/GenBank/DDBJ databases">
        <title>Description and complete genome sequence of a novel strain predominating in hypersaline microbial mats and representing a new family of the Bacteriodetes phylum.</title>
        <authorList>
            <person name="Spring S."/>
            <person name="Bunk B."/>
            <person name="Sproer C."/>
            <person name="Klenk H.-P."/>
        </authorList>
    </citation>
    <scope>NUCLEOTIDE SEQUENCE [LARGE SCALE GENOMIC DNA]</scope>
    <source>
        <strain evidence="3 4">L21-Spi-D4</strain>
    </source>
</reference>
<proteinExistence type="predicted"/>
<dbReference type="AlphaFoldDB" id="A0A0S2I3W4"/>
<evidence type="ECO:0000256" key="1">
    <source>
        <dbReference type="SAM" id="Coils"/>
    </source>
</evidence>
<dbReference type="KEGG" id="blq:L21SP5_03306"/>
<accession>A0A0S2I3W4</accession>
<evidence type="ECO:0000313" key="3">
    <source>
        <dbReference type="EMBL" id="ALO16919.1"/>
    </source>
</evidence>
<keyword evidence="2" id="KW-0732">Signal</keyword>
<gene>
    <name evidence="3" type="ORF">L21SP5_03306</name>
</gene>
<protein>
    <submittedName>
        <fullName evidence="3">Uncharacterized protein</fullName>
    </submittedName>
</protein>
<keyword evidence="1" id="KW-0175">Coiled coil</keyword>
<evidence type="ECO:0000313" key="4">
    <source>
        <dbReference type="Proteomes" id="UP000064893"/>
    </source>
</evidence>
<dbReference type="STRING" id="1307839.L21SP5_03306"/>